<name>A0A0W8F4B5_9ZZZZ</name>
<evidence type="ECO:0008006" key="2">
    <source>
        <dbReference type="Google" id="ProtNLM"/>
    </source>
</evidence>
<reference evidence="1" key="1">
    <citation type="journal article" date="2015" name="Proc. Natl. Acad. Sci. U.S.A.">
        <title>Networks of energetic and metabolic interactions define dynamics in microbial communities.</title>
        <authorList>
            <person name="Embree M."/>
            <person name="Liu J.K."/>
            <person name="Al-Bassam M.M."/>
            <person name="Zengler K."/>
        </authorList>
    </citation>
    <scope>NUCLEOTIDE SEQUENCE</scope>
</reference>
<sequence length="152" mass="15918">MTGKHRKLISLALIVCLCILTAASGCIDKTGGDSPSDTTWERVTIHQIHEHELDHADECCAPLVLPDINGPTPTGTGIPVEVGGTIVSQCPAGCWFIVDDGSGQLYVDLKPASMVIPPSVGKKVVVRGTVIESNGDTSLAGTQVIIDGRTYP</sequence>
<dbReference type="PROSITE" id="PS51257">
    <property type="entry name" value="PROKAR_LIPOPROTEIN"/>
    <property type="match status" value="1"/>
</dbReference>
<proteinExistence type="predicted"/>
<organism evidence="1">
    <name type="scientific">hydrocarbon metagenome</name>
    <dbReference type="NCBI Taxonomy" id="938273"/>
    <lineage>
        <taxon>unclassified sequences</taxon>
        <taxon>metagenomes</taxon>
        <taxon>ecological metagenomes</taxon>
    </lineage>
</organism>
<protein>
    <recommendedName>
        <fullName evidence="2">Lipoprotein</fullName>
    </recommendedName>
</protein>
<comment type="caution">
    <text evidence="1">The sequence shown here is derived from an EMBL/GenBank/DDBJ whole genome shotgun (WGS) entry which is preliminary data.</text>
</comment>
<gene>
    <name evidence="1" type="ORF">ASZ90_014690</name>
</gene>
<evidence type="ECO:0000313" key="1">
    <source>
        <dbReference type="EMBL" id="KUG15645.1"/>
    </source>
</evidence>
<accession>A0A0W8F4B5</accession>
<dbReference type="EMBL" id="LNQE01001542">
    <property type="protein sequence ID" value="KUG15645.1"/>
    <property type="molecule type" value="Genomic_DNA"/>
</dbReference>
<dbReference type="AlphaFoldDB" id="A0A0W8F4B5"/>